<dbReference type="AlphaFoldDB" id="A0A1M4TZ62"/>
<proteinExistence type="predicted"/>
<keyword evidence="2" id="KW-1185">Reference proteome</keyword>
<evidence type="ECO:0000313" key="1">
    <source>
        <dbReference type="EMBL" id="SHE49811.1"/>
    </source>
</evidence>
<organism evidence="1 2">
    <name type="scientific">Pedobacter caeni</name>
    <dbReference type="NCBI Taxonomy" id="288992"/>
    <lineage>
        <taxon>Bacteria</taxon>
        <taxon>Pseudomonadati</taxon>
        <taxon>Bacteroidota</taxon>
        <taxon>Sphingobacteriia</taxon>
        <taxon>Sphingobacteriales</taxon>
        <taxon>Sphingobacteriaceae</taxon>
        <taxon>Pedobacter</taxon>
    </lineage>
</organism>
<accession>A0A1M4TZ62</accession>
<dbReference type="InterPro" id="IPR014825">
    <property type="entry name" value="DNA_alkylation"/>
</dbReference>
<dbReference type="PANTHER" id="PTHR41291:SF1">
    <property type="entry name" value="DNA ALKYLATION REPAIR PROTEIN"/>
    <property type="match status" value="1"/>
</dbReference>
<name>A0A1M4TZ62_9SPHI</name>
<dbReference type="Pfam" id="PF08713">
    <property type="entry name" value="DNA_alkylation"/>
    <property type="match status" value="1"/>
</dbReference>
<sequence length="222" mass="24843">MTVKEILSKFETLGDEAVLKRNLKYGAGDNQFGVKMGDLRTIAKKIKTNHELAKDLWATGNLEARLLATLIVVPKKLTAKELEDMVSVATFYQLADWLNSYVVKEYPDKETLRQKWMVSEGIMTGRAAWSLTAGRVARSPEGLDLPALLDRIESEMAAAAPEVQWTMNTALAQIGICFPEHRDRALSIGEKLGIYRDYPVSKGCTSPFAPIWINELVKRQNT</sequence>
<dbReference type="PANTHER" id="PTHR41291">
    <property type="entry name" value="DNA ALKYLATION REPAIR PROTEIN"/>
    <property type="match status" value="1"/>
</dbReference>
<dbReference type="RefSeq" id="WP_073226667.1">
    <property type="nucleotide sequence ID" value="NZ_FQUQ01000001.1"/>
</dbReference>
<dbReference type="Gene3D" id="1.25.10.90">
    <property type="match status" value="1"/>
</dbReference>
<dbReference type="InterPro" id="IPR016024">
    <property type="entry name" value="ARM-type_fold"/>
</dbReference>
<dbReference type="SUPFAM" id="SSF48371">
    <property type="entry name" value="ARM repeat"/>
    <property type="match status" value="1"/>
</dbReference>
<dbReference type="Proteomes" id="UP000184287">
    <property type="component" value="Unassembled WGS sequence"/>
</dbReference>
<protein>
    <submittedName>
        <fullName evidence="1">3-methyladenine DNA glycosylase AlkD</fullName>
    </submittedName>
</protein>
<dbReference type="OrthoDB" id="1117222at2"/>
<dbReference type="CDD" id="cd06561">
    <property type="entry name" value="AlkD_like"/>
    <property type="match status" value="1"/>
</dbReference>
<evidence type="ECO:0000313" key="2">
    <source>
        <dbReference type="Proteomes" id="UP000184287"/>
    </source>
</evidence>
<reference evidence="2" key="1">
    <citation type="submission" date="2016-11" db="EMBL/GenBank/DDBJ databases">
        <authorList>
            <person name="Varghese N."/>
            <person name="Submissions S."/>
        </authorList>
    </citation>
    <scope>NUCLEOTIDE SEQUENCE [LARGE SCALE GENOMIC DNA]</scope>
    <source>
        <strain evidence="2">DSM 16990</strain>
    </source>
</reference>
<gene>
    <name evidence="1" type="ORF">SAMN04488522_101375</name>
</gene>
<dbReference type="EMBL" id="FQUQ01000001">
    <property type="protein sequence ID" value="SHE49811.1"/>
    <property type="molecule type" value="Genomic_DNA"/>
</dbReference>
<dbReference type="STRING" id="288992.SAMN04488522_101375"/>